<dbReference type="InterPro" id="IPR015424">
    <property type="entry name" value="PyrdxlP-dep_Trfase"/>
</dbReference>
<proteinExistence type="inferred from homology"/>
<dbReference type="PANTHER" id="PTHR43525">
    <property type="entry name" value="PROTEIN MALY"/>
    <property type="match status" value="1"/>
</dbReference>
<protein>
    <recommendedName>
        <fullName evidence="2">cysteine-S-conjugate beta-lyase</fullName>
        <ecNumber evidence="2">4.4.1.13</ecNumber>
    </recommendedName>
</protein>
<comment type="similarity">
    <text evidence="5">Belongs to the class-II pyridoxal-phosphate-dependent aminotransferase family. MalY/PatB cystathionine beta-lyase subfamily.</text>
</comment>
<dbReference type="GO" id="GO:0008483">
    <property type="term" value="F:transaminase activity"/>
    <property type="evidence" value="ECO:0007669"/>
    <property type="project" value="UniProtKB-KW"/>
</dbReference>
<evidence type="ECO:0000256" key="5">
    <source>
        <dbReference type="ARBA" id="ARBA00037974"/>
    </source>
</evidence>
<reference evidence="7" key="2">
    <citation type="submission" date="2014-06" db="EMBL/GenBank/DDBJ databases">
        <title>Draft genome sequence of Clostridium ramosum(DSM 1402).</title>
        <authorList>
            <person name="Sudarsanam P."/>
            <person name="Ley R."/>
            <person name="Guruge J."/>
            <person name="Turnbaugh P.J."/>
            <person name="Mahowald M."/>
            <person name="Liep D."/>
            <person name="Gordon J."/>
        </authorList>
    </citation>
    <scope>NUCLEOTIDE SEQUENCE</scope>
    <source>
        <strain evidence="7">DSM 1402</strain>
    </source>
</reference>
<dbReference type="EC" id="4.4.1.13" evidence="2"/>
<feature type="domain" description="Aminotransferase class I/classII large" evidence="6">
    <location>
        <begin position="37"/>
        <end position="385"/>
    </location>
</feature>
<dbReference type="Pfam" id="PF00155">
    <property type="entry name" value="Aminotran_1_2"/>
    <property type="match status" value="1"/>
</dbReference>
<sequence>MDYKEIVRMYDFDKIVKRRNTKCIKWDTWKKEGKPKDILPLWVADMDFETLPEVTEAIIERAKHAVYGYSMAGDDYYEAVCNWMKRRHQLDINADNIVTTTGVVTALKIAVNAFTAPGDAIIINKPVYYPFDFSIDENQRKKIECPMMFTGQTYELDFDLFEQLIIDNDVKMFILCNPYNPIGKVWNKEELFKLGNICKKHNVLVVSDEIHQDFIYKGNKHLPFVNVDASFKEFTIICTAPSKTFNLAGLQTSNILFFNHKLKEKFIKVKSSLGFPVEPTIFGIEACKAAYNHGDKWVDELVAYLDGNIKYLDGFLKKKLPMLKMIKPQGLYLVWVDFSALQMTHEELEAFMVNEAKLWLDEGYIFGVGGAGFERFNLAMPRCLLVQALDNLYQALKNRQLI</sequence>
<dbReference type="PANTHER" id="PTHR43525:SF1">
    <property type="entry name" value="PROTEIN MALY"/>
    <property type="match status" value="1"/>
</dbReference>
<dbReference type="InterPro" id="IPR004839">
    <property type="entry name" value="Aminotransferase_I/II_large"/>
</dbReference>
<evidence type="ECO:0000256" key="3">
    <source>
        <dbReference type="ARBA" id="ARBA00022898"/>
    </source>
</evidence>
<dbReference type="SUPFAM" id="SSF53383">
    <property type="entry name" value="PLP-dependent transferases"/>
    <property type="match status" value="1"/>
</dbReference>
<dbReference type="AlphaFoldDB" id="B0N1E1"/>
<accession>B0N1E1</accession>
<evidence type="ECO:0000256" key="4">
    <source>
        <dbReference type="ARBA" id="ARBA00023239"/>
    </source>
</evidence>
<dbReference type="InterPro" id="IPR051798">
    <property type="entry name" value="Class-II_PLP-Dep_Aminotrans"/>
</dbReference>
<keyword evidence="8" id="KW-1185">Reference proteome</keyword>
<dbReference type="Gene3D" id="3.40.640.10">
    <property type="entry name" value="Type I PLP-dependent aspartate aminotransferase-like (Major domain)"/>
    <property type="match status" value="1"/>
</dbReference>
<dbReference type="GO" id="GO:0030170">
    <property type="term" value="F:pyridoxal phosphate binding"/>
    <property type="evidence" value="ECO:0007669"/>
    <property type="project" value="InterPro"/>
</dbReference>
<evidence type="ECO:0000313" key="8">
    <source>
        <dbReference type="Proteomes" id="UP000005798"/>
    </source>
</evidence>
<evidence type="ECO:0000259" key="6">
    <source>
        <dbReference type="Pfam" id="PF00155"/>
    </source>
</evidence>
<keyword evidence="7" id="KW-0808">Transferase</keyword>
<keyword evidence="4" id="KW-0456">Lyase</keyword>
<dbReference type="eggNOG" id="COG1168">
    <property type="taxonomic scope" value="Bacteria"/>
</dbReference>
<keyword evidence="7" id="KW-0032">Aminotransferase</keyword>
<evidence type="ECO:0000256" key="2">
    <source>
        <dbReference type="ARBA" id="ARBA00012224"/>
    </source>
</evidence>
<dbReference type="HOGENOM" id="CLU_017584_15_0_9"/>
<evidence type="ECO:0000256" key="1">
    <source>
        <dbReference type="ARBA" id="ARBA00001933"/>
    </source>
</evidence>
<name>B0N1E1_9FIRM</name>
<dbReference type="InterPro" id="IPR015421">
    <property type="entry name" value="PyrdxlP-dep_Trfase_major"/>
</dbReference>
<dbReference type="InterPro" id="IPR027619">
    <property type="entry name" value="C-S_lyase_PatB-like"/>
</dbReference>
<dbReference type="CDD" id="cd00609">
    <property type="entry name" value="AAT_like"/>
    <property type="match status" value="1"/>
</dbReference>
<evidence type="ECO:0000313" key="7">
    <source>
        <dbReference type="EMBL" id="EDS19450.1"/>
    </source>
</evidence>
<dbReference type="Gene3D" id="3.90.1150.10">
    <property type="entry name" value="Aspartate Aminotransferase, domain 1"/>
    <property type="match status" value="1"/>
</dbReference>
<comment type="cofactor">
    <cofactor evidence="1">
        <name>pyridoxal 5'-phosphate</name>
        <dbReference type="ChEBI" id="CHEBI:597326"/>
    </cofactor>
</comment>
<dbReference type="GO" id="GO:0047804">
    <property type="term" value="F:cysteine-S-conjugate beta-lyase activity"/>
    <property type="evidence" value="ECO:0007669"/>
    <property type="project" value="UniProtKB-EC"/>
</dbReference>
<comment type="caution">
    <text evidence="7">The sequence shown here is derived from an EMBL/GenBank/DDBJ whole genome shotgun (WGS) entry which is preliminary data.</text>
</comment>
<keyword evidence="3" id="KW-0663">Pyridoxal phosphate</keyword>
<dbReference type="InterPro" id="IPR015422">
    <property type="entry name" value="PyrdxlP-dep_Trfase_small"/>
</dbReference>
<organism evidence="7 8">
    <name type="scientific">Thomasclavelia ramosa DSM 1402</name>
    <dbReference type="NCBI Taxonomy" id="445974"/>
    <lineage>
        <taxon>Bacteria</taxon>
        <taxon>Bacillati</taxon>
        <taxon>Bacillota</taxon>
        <taxon>Erysipelotrichia</taxon>
        <taxon>Erysipelotrichales</taxon>
        <taxon>Coprobacillaceae</taxon>
        <taxon>Thomasclavelia</taxon>
    </lineage>
</organism>
<gene>
    <name evidence="7" type="ORF">CLORAM_00325</name>
</gene>
<reference evidence="7" key="1">
    <citation type="submission" date="2007-11" db="EMBL/GenBank/DDBJ databases">
        <authorList>
            <person name="Fulton L."/>
            <person name="Clifton S."/>
            <person name="Fulton B."/>
            <person name="Xu J."/>
            <person name="Minx P."/>
            <person name="Pepin K.H."/>
            <person name="Johnson M."/>
            <person name="Thiruvilangam P."/>
            <person name="Bhonagiri V."/>
            <person name="Nash W.E."/>
            <person name="Mardis E.R."/>
            <person name="Wilson R.K."/>
        </authorList>
    </citation>
    <scope>NUCLEOTIDE SEQUENCE [LARGE SCALE GENOMIC DNA]</scope>
    <source>
        <strain evidence="7">DSM 1402</strain>
    </source>
</reference>
<dbReference type="EMBL" id="ABFX02000003">
    <property type="protein sequence ID" value="EDS19450.1"/>
    <property type="molecule type" value="Genomic_DNA"/>
</dbReference>
<dbReference type="NCBIfam" id="TIGR04350">
    <property type="entry name" value="C_S_lyase_PatB"/>
    <property type="match status" value="1"/>
</dbReference>
<dbReference type="Proteomes" id="UP000005798">
    <property type="component" value="Unassembled WGS sequence"/>
</dbReference>